<dbReference type="KEGG" id="kol:Kole_1169"/>
<feature type="domain" description="Peptidase S9A N-terminal" evidence="10">
    <location>
        <begin position="70"/>
        <end position="331"/>
    </location>
</feature>
<dbReference type="PANTHER" id="PTHR42776">
    <property type="entry name" value="SERINE PEPTIDASE S9 FAMILY MEMBER"/>
    <property type="match status" value="1"/>
</dbReference>
<protein>
    <recommendedName>
        <fullName evidence="7">Acyl-peptide hydrolase</fullName>
    </recommendedName>
    <alternativeName>
        <fullName evidence="6">Acylaminoacyl-peptidase</fullName>
    </alternativeName>
</protein>
<keyword evidence="2" id="KW-0645">Protease</keyword>
<evidence type="ECO:0000256" key="1">
    <source>
        <dbReference type="ARBA" id="ARBA00005228"/>
    </source>
</evidence>
<evidence type="ECO:0000259" key="9">
    <source>
        <dbReference type="Pfam" id="PF00326"/>
    </source>
</evidence>
<organism evidence="11 12">
    <name type="scientific">Kosmotoga olearia (strain ATCC BAA-1733 / DSM 21960 / TBF 19.5.1)</name>
    <dbReference type="NCBI Taxonomy" id="521045"/>
    <lineage>
        <taxon>Bacteria</taxon>
        <taxon>Thermotogati</taxon>
        <taxon>Thermotogota</taxon>
        <taxon>Thermotogae</taxon>
        <taxon>Kosmotogales</taxon>
        <taxon>Kosmotogaceae</taxon>
        <taxon>Kosmotoga</taxon>
    </lineage>
</organism>
<dbReference type="SUPFAM" id="SSF53474">
    <property type="entry name" value="alpha/beta-Hydrolases"/>
    <property type="match status" value="1"/>
</dbReference>
<dbReference type="EMBL" id="CP001634">
    <property type="protein sequence ID" value="ACR79869.1"/>
    <property type="molecule type" value="Genomic_DNA"/>
</dbReference>
<keyword evidence="4" id="KW-0720">Serine protease</keyword>
<evidence type="ECO:0000256" key="3">
    <source>
        <dbReference type="ARBA" id="ARBA00022801"/>
    </source>
</evidence>
<dbReference type="GO" id="GO:0006508">
    <property type="term" value="P:proteolysis"/>
    <property type="evidence" value="ECO:0007669"/>
    <property type="project" value="UniProtKB-KW"/>
</dbReference>
<reference evidence="11 12" key="1">
    <citation type="submission" date="2009-06" db="EMBL/GenBank/DDBJ databases">
        <title>Complete sequence of Thermotogales bacterium TBF 19.5.1.</title>
        <authorList>
            <consortium name="US DOE Joint Genome Institute"/>
            <person name="Lucas S."/>
            <person name="Copeland A."/>
            <person name="Lapidus A."/>
            <person name="Glavina del Rio T."/>
            <person name="Tice H."/>
            <person name="Bruce D."/>
            <person name="Goodwin L."/>
            <person name="Pitluck S."/>
            <person name="Chertkov O."/>
            <person name="Brettin T."/>
            <person name="Detter J.C."/>
            <person name="Han C."/>
            <person name="Schmutz J."/>
            <person name="Larimer F."/>
            <person name="Land M."/>
            <person name="Hauser L."/>
            <person name="Kyrpides N."/>
            <person name="Ovchinnikova G."/>
            <person name="Noll K."/>
        </authorList>
    </citation>
    <scope>NUCLEOTIDE SEQUENCE [LARGE SCALE GENOMIC DNA]</scope>
    <source>
        <strain evidence="12">ATCC BAA-1733 / DSM 21960 / TBF 19.5.1</strain>
    </source>
</reference>
<dbReference type="Gene3D" id="2.120.10.30">
    <property type="entry name" value="TolB, C-terminal domain"/>
    <property type="match status" value="2"/>
</dbReference>
<dbReference type="Gene3D" id="3.40.50.1820">
    <property type="entry name" value="alpha/beta hydrolase"/>
    <property type="match status" value="1"/>
</dbReference>
<evidence type="ECO:0000259" key="10">
    <source>
        <dbReference type="Pfam" id="PF02897"/>
    </source>
</evidence>
<comment type="similarity">
    <text evidence="1">Belongs to the peptidase S9A family.</text>
</comment>
<dbReference type="InterPro" id="IPR011042">
    <property type="entry name" value="6-blade_b-propeller_TolB-like"/>
</dbReference>
<accession>C5CIK6</accession>
<dbReference type="Pfam" id="PF02897">
    <property type="entry name" value="Peptidase_S9_N"/>
    <property type="match status" value="1"/>
</dbReference>
<dbReference type="PRINTS" id="PR00862">
    <property type="entry name" value="PROLIGOPTASE"/>
</dbReference>
<sequence length="605" mass="68466">MKKQVKKYTIHQFMKNITIIGTALSSDGRKILFSSDESGIFNAHEIDLETGKASKLTDSQDSVFIVGYLPEGNGFLFEKDNGGNEISHIYLKDADGNEKDLTPDEKAKAMFHSWSDDGKGFYFLSNKRDPKYFDIYYMDIKSLEADLILENNEGFNPGPVSPNGRFIALSKTVTMNDVEMYIKDLKTGELTHITPHEGEVFYDPVSFSRDSKILYFITDEDREFKYLKKYNLSSGTSEPFKVFAWDVVFAKFSKNNRFLALAINNDARIELKIYDLKKDIEIDLPELPKGVVSDFDFSRDERFLALVADASNSPRNLFLLDFQTGEIKKLTDSLNPEIDPEDLVEAEVVRFKSFDGLEIPGIFYKPKGLKKGEKVPALVYVHGGPGGQTILSYSPMFQYLVNHGYAIFAVNNRGSSGYGKTFFMAADHRHGELDLADCVEAKRFLETLDFIDGTKIGIIGASYGGYMVLAALVFKPEVFKVGIDIFGVSNWLRTLKEIPPWWGAMKDALYRKIGDPYKEEEYLRSISPLFHAEKIVKPLLVLQGANDPRVLKIESDEIVEKVKENGVPVEYIVFEDEGHGFTKKANQLKAYKKILEFLDKHLATA</sequence>
<name>C5CIK6_KOSOT</name>
<dbReference type="SUPFAM" id="SSF82171">
    <property type="entry name" value="DPP6 N-terminal domain-like"/>
    <property type="match status" value="1"/>
</dbReference>
<dbReference type="Pfam" id="PF07676">
    <property type="entry name" value="PD40"/>
    <property type="match status" value="1"/>
</dbReference>
<evidence type="ECO:0000313" key="12">
    <source>
        <dbReference type="Proteomes" id="UP000002382"/>
    </source>
</evidence>
<dbReference type="InterPro" id="IPR002471">
    <property type="entry name" value="Pept_S9_AS"/>
</dbReference>
<dbReference type="AlphaFoldDB" id="C5CIK6"/>
<evidence type="ECO:0000256" key="4">
    <source>
        <dbReference type="ARBA" id="ARBA00022825"/>
    </source>
</evidence>
<dbReference type="PROSITE" id="PS00708">
    <property type="entry name" value="PRO_ENDOPEP_SER"/>
    <property type="match status" value="1"/>
</dbReference>
<proteinExistence type="inferred from homology"/>
<dbReference type="InterPro" id="IPR029058">
    <property type="entry name" value="AB_hydrolase_fold"/>
</dbReference>
<dbReference type="Pfam" id="PF00326">
    <property type="entry name" value="Peptidase_S9"/>
    <property type="match status" value="1"/>
</dbReference>
<evidence type="ECO:0000256" key="6">
    <source>
        <dbReference type="ARBA" id="ARBA00032284"/>
    </source>
</evidence>
<gene>
    <name evidence="11" type="ordered locus">Kole_1169</name>
</gene>
<dbReference type="HOGENOM" id="CLU_008615_3_2_0"/>
<comment type="function">
    <text evidence="8">This enzyme catalyzes the hydrolysis of the N-terminal peptide bond of an N-acetylated peptide to generate an N-acetylated amino acid and a peptide with a free N-terminus. It preferentially cleaves off Ac-Ala, Ac-Met and Ac-Ser. Also, involved in the degradation of oxidized and glycated proteins.</text>
</comment>
<dbReference type="GO" id="GO:0004252">
    <property type="term" value="F:serine-type endopeptidase activity"/>
    <property type="evidence" value="ECO:0007669"/>
    <property type="project" value="InterPro"/>
</dbReference>
<dbReference type="InterPro" id="IPR023302">
    <property type="entry name" value="Pept_S9A_N"/>
</dbReference>
<dbReference type="InterPro" id="IPR002470">
    <property type="entry name" value="Peptidase_S9A"/>
</dbReference>
<evidence type="ECO:0000256" key="7">
    <source>
        <dbReference type="ARBA" id="ARBA00032596"/>
    </source>
</evidence>
<evidence type="ECO:0000256" key="5">
    <source>
        <dbReference type="ARBA" id="ARBA00022990"/>
    </source>
</evidence>
<evidence type="ECO:0000256" key="8">
    <source>
        <dbReference type="ARBA" id="ARBA00045885"/>
    </source>
</evidence>
<keyword evidence="5" id="KW-0007">Acetylation</keyword>
<dbReference type="OrthoDB" id="108903at2"/>
<dbReference type="RefSeq" id="WP_015868526.1">
    <property type="nucleotide sequence ID" value="NC_012785.1"/>
</dbReference>
<feature type="domain" description="Peptidase S9 prolyl oligopeptidase catalytic" evidence="9">
    <location>
        <begin position="393"/>
        <end position="603"/>
    </location>
</feature>
<reference evidence="11 12" key="2">
    <citation type="journal article" date="2011" name="J. Bacteriol.">
        <title>Genome Sequence of Kosmotoga olearia Strain TBF 19.5.1, a Thermophilic Bacterium with a Wide Growth Temperature Range, Isolated from the Troll B Oil Platform in the North Sea.</title>
        <authorList>
            <person name="Swithers K.S."/>
            <person name="Dipippo J.L."/>
            <person name="Bruce D.C."/>
            <person name="Detter C."/>
            <person name="Tapia R."/>
            <person name="Han S."/>
            <person name="Goodwin L.A."/>
            <person name="Han J."/>
            <person name="Woyke T."/>
            <person name="Pitluck S."/>
            <person name="Pennacchio L."/>
            <person name="Nolan M."/>
            <person name="Mikhailova N."/>
            <person name="Land M.L."/>
            <person name="Nesbo C.L."/>
            <person name="Gogarten J.P."/>
            <person name="Noll K.M."/>
        </authorList>
    </citation>
    <scope>NUCLEOTIDE SEQUENCE [LARGE SCALE GENOMIC DNA]</scope>
    <source>
        <strain evidence="12">ATCC BAA-1733 / DSM 21960 / TBF 19.5.1</strain>
    </source>
</reference>
<dbReference type="MEROPS" id="S09.A77"/>
<dbReference type="Proteomes" id="UP000002382">
    <property type="component" value="Chromosome"/>
</dbReference>
<dbReference type="InterPro" id="IPR011659">
    <property type="entry name" value="WD40"/>
</dbReference>
<dbReference type="InterPro" id="IPR001375">
    <property type="entry name" value="Peptidase_S9_cat"/>
</dbReference>
<dbReference type="eggNOG" id="COG1506">
    <property type="taxonomic scope" value="Bacteria"/>
</dbReference>
<evidence type="ECO:0000313" key="11">
    <source>
        <dbReference type="EMBL" id="ACR79869.1"/>
    </source>
</evidence>
<dbReference type="eggNOG" id="COG0823">
    <property type="taxonomic scope" value="Bacteria"/>
</dbReference>
<keyword evidence="12" id="KW-1185">Reference proteome</keyword>
<dbReference type="PANTHER" id="PTHR42776:SF27">
    <property type="entry name" value="DIPEPTIDYL PEPTIDASE FAMILY MEMBER 6"/>
    <property type="match status" value="1"/>
</dbReference>
<keyword evidence="3" id="KW-0378">Hydrolase</keyword>
<evidence type="ECO:0000256" key="2">
    <source>
        <dbReference type="ARBA" id="ARBA00022670"/>
    </source>
</evidence>
<dbReference type="STRING" id="521045.Kole_1169"/>